<comment type="caution">
    <text evidence="1">The sequence shown here is derived from an EMBL/GenBank/DDBJ whole genome shotgun (WGS) entry which is preliminary data.</text>
</comment>
<evidence type="ECO:0000313" key="2">
    <source>
        <dbReference type="Proteomes" id="UP000305238"/>
    </source>
</evidence>
<dbReference type="AlphaFoldDB" id="A0A5S4GMC8"/>
<name>A0A5S4GMC8_9ACTN</name>
<reference evidence="1 2" key="1">
    <citation type="submission" date="2019-05" db="EMBL/GenBank/DDBJ databases">
        <title>Draft genome sequence of Actinomadura geliboluensis A8036.</title>
        <authorList>
            <person name="Saricaoglu S."/>
            <person name="Isik K."/>
        </authorList>
    </citation>
    <scope>NUCLEOTIDE SEQUENCE [LARGE SCALE GENOMIC DNA]</scope>
    <source>
        <strain evidence="1 2">A8036</strain>
    </source>
</reference>
<evidence type="ECO:0000313" key="1">
    <source>
        <dbReference type="EMBL" id="TMR27490.1"/>
    </source>
</evidence>
<protein>
    <submittedName>
        <fullName evidence="1">Uncharacterized protein</fullName>
    </submittedName>
</protein>
<proteinExistence type="predicted"/>
<dbReference type="OrthoDB" id="5679686at2"/>
<sequence length="104" mass="11503">MEGVEAAAVAGLAGHLDLLRPDAELVVEVSWRLLRRQGRRVEEVTGPLIAAGFHAYLLANDYRARSYPAAMRRPAAPVRLHAPFTGLRDPSDLVFSRTDADRLR</sequence>
<keyword evidence="2" id="KW-1185">Reference proteome</keyword>
<gene>
    <name evidence="1" type="ORF">ETD96_39300</name>
</gene>
<dbReference type="RefSeq" id="WP_138641567.1">
    <property type="nucleotide sequence ID" value="NZ_VCKZ01000489.1"/>
</dbReference>
<organism evidence="1 2">
    <name type="scientific">Actinomadura geliboluensis</name>
    <dbReference type="NCBI Taxonomy" id="882440"/>
    <lineage>
        <taxon>Bacteria</taxon>
        <taxon>Bacillati</taxon>
        <taxon>Actinomycetota</taxon>
        <taxon>Actinomycetes</taxon>
        <taxon>Streptosporangiales</taxon>
        <taxon>Thermomonosporaceae</taxon>
        <taxon>Actinomadura</taxon>
    </lineage>
</organism>
<accession>A0A5S4GMC8</accession>
<dbReference type="Proteomes" id="UP000305238">
    <property type="component" value="Unassembled WGS sequence"/>
</dbReference>
<dbReference type="EMBL" id="VCKZ01000489">
    <property type="protein sequence ID" value="TMR27490.1"/>
    <property type="molecule type" value="Genomic_DNA"/>
</dbReference>